<feature type="compositionally biased region" description="Basic and acidic residues" evidence="1">
    <location>
        <begin position="47"/>
        <end position="57"/>
    </location>
</feature>
<keyword evidence="3" id="KW-1185">Reference proteome</keyword>
<name>A0A3A4F205_9MICC</name>
<proteinExistence type="predicted"/>
<dbReference type="EMBL" id="QYZP01000002">
    <property type="protein sequence ID" value="RJN32083.1"/>
    <property type="molecule type" value="Genomic_DNA"/>
</dbReference>
<evidence type="ECO:0000256" key="1">
    <source>
        <dbReference type="SAM" id="MobiDB-lite"/>
    </source>
</evidence>
<dbReference type="Proteomes" id="UP000266615">
    <property type="component" value="Unassembled WGS sequence"/>
</dbReference>
<feature type="region of interest" description="Disordered" evidence="1">
    <location>
        <begin position="1"/>
        <end position="70"/>
    </location>
</feature>
<gene>
    <name evidence="2" type="ORF">D3250_08355</name>
</gene>
<evidence type="ECO:0000313" key="3">
    <source>
        <dbReference type="Proteomes" id="UP000266615"/>
    </source>
</evidence>
<evidence type="ECO:0000313" key="2">
    <source>
        <dbReference type="EMBL" id="RJN32083.1"/>
    </source>
</evidence>
<accession>A0A3A4F205</accession>
<feature type="compositionally biased region" description="Basic and acidic residues" evidence="1">
    <location>
        <begin position="1"/>
        <end position="16"/>
    </location>
</feature>
<sequence length="70" mass="7826">MNSRKSTSEAPKETGGRKNRRVTAPGTSGQSEETESEAYDPLSSERTQAEDGTEQRAKWLRSQKPPHWGH</sequence>
<dbReference type="AlphaFoldDB" id="A0A3A4F205"/>
<protein>
    <submittedName>
        <fullName evidence="2">Uncharacterized protein</fullName>
    </submittedName>
</protein>
<organism evidence="2 3">
    <name type="scientific">Nesterenkonia natronophila</name>
    <dbReference type="NCBI Taxonomy" id="2174932"/>
    <lineage>
        <taxon>Bacteria</taxon>
        <taxon>Bacillati</taxon>
        <taxon>Actinomycetota</taxon>
        <taxon>Actinomycetes</taxon>
        <taxon>Micrococcales</taxon>
        <taxon>Micrococcaceae</taxon>
        <taxon>Nesterenkonia</taxon>
    </lineage>
</organism>
<comment type="caution">
    <text evidence="2">The sequence shown here is derived from an EMBL/GenBank/DDBJ whole genome shotgun (WGS) entry which is preliminary data.</text>
</comment>
<reference evidence="2 3" key="1">
    <citation type="submission" date="2018-09" db="EMBL/GenBank/DDBJ databases">
        <title>Nesterenkonia natronophila sp. nov., an alkaliphilic actinobacteriume isolated from a soda lake, and emended description of the genus Nesterenkonia.</title>
        <authorList>
            <person name="Menes R.J."/>
            <person name="Iriarte A."/>
        </authorList>
    </citation>
    <scope>NUCLEOTIDE SEQUENCE [LARGE SCALE GENOMIC DNA]</scope>
    <source>
        <strain evidence="2 3">M8</strain>
    </source>
</reference>
<dbReference type="OrthoDB" id="4966616at2"/>
<dbReference type="RefSeq" id="WP_119902872.1">
    <property type="nucleotide sequence ID" value="NZ_QYZP01000002.1"/>
</dbReference>